<dbReference type="Proteomes" id="UP000004728">
    <property type="component" value="Unassembled WGS sequence"/>
</dbReference>
<reference evidence="11 12" key="1">
    <citation type="journal article" date="2012" name="J. Bacteriol.">
        <title>Draft Genome Sequence of Novosphingobium nitrogenifigens Y88T.</title>
        <authorList>
            <person name="Strabala T.J."/>
            <person name="Macdonald L."/>
            <person name="Liu V."/>
            <person name="Smit A.M."/>
        </authorList>
    </citation>
    <scope>NUCLEOTIDE SEQUENCE [LARGE SCALE GENOMIC DNA]</scope>
    <source>
        <strain evidence="11 12">DSM 19370</strain>
    </source>
</reference>
<keyword evidence="9" id="KW-0234">DNA repair</keyword>
<dbReference type="InterPro" id="IPR023875">
    <property type="entry name" value="DNA_repair_put"/>
</dbReference>
<dbReference type="GO" id="GO:0006281">
    <property type="term" value="P:DNA repair"/>
    <property type="evidence" value="ECO:0007669"/>
    <property type="project" value="UniProtKB-KW"/>
</dbReference>
<dbReference type="Pfam" id="PF13566">
    <property type="entry name" value="DUF4130"/>
    <property type="match status" value="1"/>
</dbReference>
<evidence type="ECO:0000256" key="8">
    <source>
        <dbReference type="ARBA" id="ARBA00023014"/>
    </source>
</evidence>
<dbReference type="PANTHER" id="PTHR33693">
    <property type="entry name" value="TYPE-5 URACIL-DNA GLYCOSYLASE"/>
    <property type="match status" value="1"/>
</dbReference>
<evidence type="ECO:0000313" key="11">
    <source>
        <dbReference type="EMBL" id="EGD58750.1"/>
    </source>
</evidence>
<evidence type="ECO:0000256" key="5">
    <source>
        <dbReference type="ARBA" id="ARBA00022763"/>
    </source>
</evidence>
<feature type="domain" description="Uracil-DNA glycosylase-like" evidence="10">
    <location>
        <begin position="308"/>
        <end position="467"/>
    </location>
</feature>
<dbReference type="SUPFAM" id="SSF52141">
    <property type="entry name" value="Uracil-DNA glycosylase-like"/>
    <property type="match status" value="1"/>
</dbReference>
<evidence type="ECO:0000256" key="7">
    <source>
        <dbReference type="ARBA" id="ARBA00023004"/>
    </source>
</evidence>
<dbReference type="AlphaFoldDB" id="F1Z9J2"/>
<dbReference type="Gene3D" id="3.40.470.10">
    <property type="entry name" value="Uracil-DNA glycosylase-like domain"/>
    <property type="match status" value="1"/>
</dbReference>
<evidence type="ECO:0000256" key="2">
    <source>
        <dbReference type="ARBA" id="ARBA00019403"/>
    </source>
</evidence>
<dbReference type="EMBL" id="AEWJ01000041">
    <property type="protein sequence ID" value="EGD58750.1"/>
    <property type="molecule type" value="Genomic_DNA"/>
</dbReference>
<evidence type="ECO:0000313" key="12">
    <source>
        <dbReference type="Proteomes" id="UP000004728"/>
    </source>
</evidence>
<dbReference type="GO" id="GO:0046872">
    <property type="term" value="F:metal ion binding"/>
    <property type="evidence" value="ECO:0007669"/>
    <property type="project" value="UniProtKB-KW"/>
</dbReference>
<dbReference type="SMART" id="SM00986">
    <property type="entry name" value="UDG"/>
    <property type="match status" value="1"/>
</dbReference>
<dbReference type="Pfam" id="PF03167">
    <property type="entry name" value="UDG"/>
    <property type="match status" value="1"/>
</dbReference>
<dbReference type="InParanoid" id="F1Z9J2"/>
<dbReference type="InterPro" id="IPR005122">
    <property type="entry name" value="Uracil-DNA_glycosylase-like"/>
</dbReference>
<dbReference type="CDD" id="cd10030">
    <property type="entry name" value="UDG-F4_TTUDGA_SPO1dp_like"/>
    <property type="match status" value="1"/>
</dbReference>
<accession>F1Z9J2</accession>
<dbReference type="STRING" id="983920.Y88_0808"/>
<dbReference type="InterPro" id="IPR051536">
    <property type="entry name" value="UDG_Type-4/5"/>
</dbReference>
<dbReference type="NCBIfam" id="TIGR03915">
    <property type="entry name" value="SAM_7_link_chp"/>
    <property type="match status" value="1"/>
</dbReference>
<gene>
    <name evidence="11" type="ORF">Y88_0808</name>
</gene>
<evidence type="ECO:0000256" key="4">
    <source>
        <dbReference type="ARBA" id="ARBA00022723"/>
    </source>
</evidence>
<dbReference type="HOGENOM" id="CLU_046101_1_0_5"/>
<dbReference type="eggNOG" id="COG1573">
    <property type="taxonomic scope" value="Bacteria"/>
</dbReference>
<keyword evidence="6" id="KW-0378">Hydrolase</keyword>
<evidence type="ECO:0000256" key="3">
    <source>
        <dbReference type="ARBA" id="ARBA00022485"/>
    </source>
</evidence>
<dbReference type="GO" id="GO:0051539">
    <property type="term" value="F:4 iron, 4 sulfur cluster binding"/>
    <property type="evidence" value="ECO:0007669"/>
    <property type="project" value="UniProtKB-KW"/>
</dbReference>
<dbReference type="InterPro" id="IPR036895">
    <property type="entry name" value="Uracil-DNA_glycosylase-like_sf"/>
</dbReference>
<dbReference type="PANTHER" id="PTHR33693:SF9">
    <property type="entry name" value="TYPE-4 URACIL-DNA GLYCOSYLASE"/>
    <property type="match status" value="1"/>
</dbReference>
<evidence type="ECO:0000256" key="1">
    <source>
        <dbReference type="ARBA" id="ARBA00006521"/>
    </source>
</evidence>
<protein>
    <recommendedName>
        <fullName evidence="2">Type-4 uracil-DNA glycosylase</fullName>
    </recommendedName>
</protein>
<dbReference type="GO" id="GO:0097506">
    <property type="term" value="F:deaminated base DNA N-glycosylase activity"/>
    <property type="evidence" value="ECO:0007669"/>
    <property type="project" value="UniProtKB-ARBA"/>
</dbReference>
<dbReference type="SMART" id="SM00987">
    <property type="entry name" value="UreE_C"/>
    <property type="match status" value="1"/>
</dbReference>
<keyword evidence="4" id="KW-0479">Metal-binding</keyword>
<dbReference type="OrthoDB" id="5290748at2"/>
<name>F1Z9J2_9SPHN</name>
<evidence type="ECO:0000256" key="9">
    <source>
        <dbReference type="ARBA" id="ARBA00023204"/>
    </source>
</evidence>
<comment type="caution">
    <text evidence="11">The sequence shown here is derived from an EMBL/GenBank/DDBJ whole genome shotgun (WGS) entry which is preliminary data.</text>
</comment>
<dbReference type="InterPro" id="IPR005273">
    <property type="entry name" value="Ura-DNA_glyco_family4"/>
</dbReference>
<organism evidence="11 12">
    <name type="scientific">Novosphingobium nitrogenifigens DSM 19370</name>
    <dbReference type="NCBI Taxonomy" id="983920"/>
    <lineage>
        <taxon>Bacteria</taxon>
        <taxon>Pseudomonadati</taxon>
        <taxon>Pseudomonadota</taxon>
        <taxon>Alphaproteobacteria</taxon>
        <taxon>Sphingomonadales</taxon>
        <taxon>Sphingomonadaceae</taxon>
        <taxon>Novosphingobium</taxon>
    </lineage>
</organism>
<comment type="similarity">
    <text evidence="1">Belongs to the uracil-DNA glycosylase (UDG) superfamily. Type 4 (UDGa) family.</text>
</comment>
<evidence type="ECO:0000259" key="10">
    <source>
        <dbReference type="SMART" id="SM00986"/>
    </source>
</evidence>
<keyword evidence="3" id="KW-0004">4Fe-4S</keyword>
<keyword evidence="12" id="KW-1185">Reference proteome</keyword>
<proteinExistence type="inferred from homology"/>
<keyword evidence="7" id="KW-0408">Iron</keyword>
<dbReference type="RefSeq" id="WP_008066272.1">
    <property type="nucleotide sequence ID" value="NZ_AQWK01000002.1"/>
</dbReference>
<sequence>MNVSGPARTVFLAAQDDFGLWRDAARGLIQAGIAPDHVIWRLPGEHVGDLFAGSSVSEAGDALPQVAVDAPSPRVSRAFLDHAARAVLHADPGRFDLLYRLLWRLQSAPRLMEDRADPDVRRIDGLARAVGRDIHKMRAFVRFREVADAQGSNHYVAWFEPAHHILKANAAFFVRRFTTMRWSILTPLGALHWDGETLREGPPAQRADAPGADPAEDLWRTYYAAIFNPARLKVGAMVKEMPRRYWKNLPEAALIPELVATAQAREAAMVALGGNDAPPAPETLADLEAAVGACRRCAIGCNGTRAVAGEGPDRARVMIVGEQPGDCEERDGRPFIGPAGQVLRSCADAAGLDLASVRLTNAVRHFRFVARGKVRLHQNPSAREIDTCRWWLDAERRIVAPRLVLALGASAARAVLGRTVAVQKERGVFLPLDDGADLLITAHPSYLLRLGDKARAEEERRFTADLAMLARRIAG</sequence>
<keyword evidence="5" id="KW-0227">DNA damage</keyword>
<dbReference type="InterPro" id="IPR025404">
    <property type="entry name" value="DUF4130"/>
</dbReference>
<keyword evidence="8" id="KW-0411">Iron-sulfur</keyword>
<evidence type="ECO:0000256" key="6">
    <source>
        <dbReference type="ARBA" id="ARBA00022801"/>
    </source>
</evidence>
<dbReference type="NCBIfam" id="TIGR03914">
    <property type="entry name" value="UDG_fam_dom"/>
    <property type="match status" value="1"/>
</dbReference>